<proteinExistence type="predicted"/>
<protein>
    <submittedName>
        <fullName evidence="2">Uncharacterized protein</fullName>
    </submittedName>
</protein>
<evidence type="ECO:0000313" key="3">
    <source>
        <dbReference type="Proteomes" id="UP000024442"/>
    </source>
</evidence>
<keyword evidence="1" id="KW-0175">Coiled coil</keyword>
<reference evidence="2 3" key="1">
    <citation type="submission" date="2014-02" db="EMBL/GenBank/DDBJ databases">
        <authorList>
            <person name="Cornely K.A."/>
            <person name="Jancevski A.V."/>
            <person name="Rogers S.R."/>
            <person name="Scola S.E."/>
            <person name="Pinches R.S."/>
            <person name="Perri C.M."/>
            <person name="Brown M.S."/>
            <person name="Cavedon W.D."/>
            <person name="Dubois H.M."/>
            <person name="Fernando M.A."/>
            <person name="Austriaco N."/>
            <person name="Bradley K.W."/>
            <person name="Clarke D.Q."/>
            <person name="Lewis M.F."/>
            <person name="Barker L.P."/>
            <person name="Bailey C."/>
            <person name="Asai D.J."/>
            <person name="Garber M.L."/>
            <person name="Bowman C.A."/>
            <person name="Russell D.A."/>
            <person name="Pope W.H."/>
            <person name="Jacobs-Sera D."/>
            <person name="Hendrix R.W."/>
            <person name="Hatfull G.F."/>
        </authorList>
    </citation>
    <scope>NUCLEOTIDE SEQUENCE [LARGE SCALE GENOMIC DNA]</scope>
</reference>
<dbReference type="Proteomes" id="UP000024442">
    <property type="component" value="Segment"/>
</dbReference>
<sequence>MQLMRHIEECRRLQAQIDELTAELRVVTDERDAALRDRDELADRLAVVEADKAWAREEYRRLHNPMPDMDRCG</sequence>
<keyword evidence="3" id="KW-1185">Reference proteome</keyword>
<organism evidence="2 3">
    <name type="scientific">Mycobacterium phage ZoeJ</name>
    <dbReference type="NCBI Taxonomy" id="1486427"/>
    <lineage>
        <taxon>Viruses</taxon>
        <taxon>Duplodnaviria</taxon>
        <taxon>Heunggongvirae</taxon>
        <taxon>Uroviricota</taxon>
        <taxon>Caudoviricetes</taxon>
        <taxon>Weiservirinae</taxon>
        <taxon>Timquatrovirus</taxon>
        <taxon>Timquatrovirus zoeJ</taxon>
    </lineage>
</organism>
<gene>
    <name evidence="2" type="primary">48</name>
    <name evidence="2" type="ORF">PBI_ZOEJ_48</name>
</gene>
<name>A0A023W6X4_9CAUD</name>
<evidence type="ECO:0000256" key="1">
    <source>
        <dbReference type="SAM" id="Coils"/>
    </source>
</evidence>
<dbReference type="GeneID" id="19488145"/>
<feature type="coiled-coil region" evidence="1">
    <location>
        <begin position="3"/>
        <end position="51"/>
    </location>
</feature>
<accession>A0A023W6X4</accession>
<dbReference type="RefSeq" id="YP_009032442.1">
    <property type="nucleotide sequence ID" value="NC_024147.1"/>
</dbReference>
<dbReference type="KEGG" id="vg:19488145"/>
<evidence type="ECO:0000313" key="2">
    <source>
        <dbReference type="EMBL" id="AHY26872.1"/>
    </source>
</evidence>
<dbReference type="EMBL" id="KJ510412">
    <property type="protein sequence ID" value="AHY26872.1"/>
    <property type="molecule type" value="Genomic_DNA"/>
</dbReference>